<evidence type="ECO:0000256" key="1">
    <source>
        <dbReference type="SAM" id="Phobius"/>
    </source>
</evidence>
<proteinExistence type="predicted"/>
<feature type="transmembrane region" description="Helical" evidence="1">
    <location>
        <begin position="23"/>
        <end position="41"/>
    </location>
</feature>
<gene>
    <name evidence="2" type="ORF">N0392_13550</name>
</gene>
<dbReference type="EMBL" id="JAPNMI010000007">
    <property type="protein sequence ID" value="MCY0790706.1"/>
    <property type="molecule type" value="Genomic_DNA"/>
</dbReference>
<keyword evidence="1" id="KW-0812">Transmembrane</keyword>
<keyword evidence="1" id="KW-1133">Transmembrane helix</keyword>
<comment type="caution">
    <text evidence="2">The sequence shown here is derived from an EMBL/GenBank/DDBJ whole genome shotgun (WGS) entry which is preliminary data.</text>
</comment>
<dbReference type="InterPro" id="IPR019652">
    <property type="entry name" value="DUF2509"/>
</dbReference>
<evidence type="ECO:0000313" key="3">
    <source>
        <dbReference type="Proteomes" id="UP001076655"/>
    </source>
</evidence>
<organism evidence="2 3">
    <name type="scientific">Morganella morganii</name>
    <name type="common">Proteus morganii</name>
    <dbReference type="NCBI Taxonomy" id="582"/>
    <lineage>
        <taxon>Bacteria</taxon>
        <taxon>Pseudomonadati</taxon>
        <taxon>Pseudomonadota</taxon>
        <taxon>Gammaproteobacteria</taxon>
        <taxon>Enterobacterales</taxon>
        <taxon>Morganellaceae</taxon>
        <taxon>Morganella</taxon>
    </lineage>
</organism>
<dbReference type="RefSeq" id="WP_230059560.1">
    <property type="nucleotide sequence ID" value="NZ_BRRE01000006.1"/>
</dbReference>
<keyword evidence="1" id="KW-0472">Membrane</keyword>
<dbReference type="Pfam" id="PF10713">
    <property type="entry name" value="DUF2509"/>
    <property type="match status" value="1"/>
</dbReference>
<sequence>MLCRITTCNPRREKADRSAGNTLLLMIMLLLGISLMMLSVLHRFYQTEWRNGQDETEFYRADAGAASALEWGLMQNWSRKTLNETPFYCRTAPDPALKSCLRRLRANKLLLQGSRFSSRFAQNITHYQLVSAREEGDRMILTALPQGWSDFCPPDLKPGCNRHRDTGENNE</sequence>
<dbReference type="Proteomes" id="UP001076655">
    <property type="component" value="Unassembled WGS sequence"/>
</dbReference>
<accession>A0A9Q4GS78</accession>
<dbReference type="AlphaFoldDB" id="A0A9Q4GS78"/>
<protein>
    <submittedName>
        <fullName evidence="2">YgdB family protein</fullName>
    </submittedName>
</protein>
<evidence type="ECO:0000313" key="2">
    <source>
        <dbReference type="EMBL" id="MCY0790706.1"/>
    </source>
</evidence>
<reference evidence="2" key="1">
    <citation type="submission" date="2022-08" db="EMBL/GenBank/DDBJ databases">
        <authorList>
            <person name="Dale J.L."/>
        </authorList>
    </citation>
    <scope>NUCLEOTIDE SEQUENCE</scope>
    <source>
        <strain evidence="2">2022EL-00758</strain>
    </source>
</reference>
<name>A0A9Q4GS78_MORMO</name>